<evidence type="ECO:0000256" key="2">
    <source>
        <dbReference type="ARBA" id="ARBA00007639"/>
    </source>
</evidence>
<comment type="caution">
    <text evidence="5">The sequence shown here is derived from an EMBL/GenBank/DDBJ whole genome shotgun (WGS) entry which is preliminary data.</text>
</comment>
<dbReference type="InterPro" id="IPR050555">
    <property type="entry name" value="Bact_Solute-Bind_Prot2"/>
</dbReference>
<protein>
    <submittedName>
        <fullName evidence="5">Substrate-binding domain-containing protein</fullName>
    </submittedName>
</protein>
<feature type="domain" description="Periplasmic binding protein" evidence="4">
    <location>
        <begin position="49"/>
        <end position="308"/>
    </location>
</feature>
<name>A0ABT2H3Z8_9MICO</name>
<comment type="similarity">
    <text evidence="2">Belongs to the bacterial solute-binding protein 2 family.</text>
</comment>
<organism evidence="5 6">
    <name type="scientific">Herbiconiux daphne</name>
    <dbReference type="NCBI Taxonomy" id="2970914"/>
    <lineage>
        <taxon>Bacteria</taxon>
        <taxon>Bacillati</taxon>
        <taxon>Actinomycetota</taxon>
        <taxon>Actinomycetes</taxon>
        <taxon>Micrococcales</taxon>
        <taxon>Microbacteriaceae</taxon>
        <taxon>Herbiconiux</taxon>
    </lineage>
</organism>
<dbReference type="SUPFAM" id="SSF53822">
    <property type="entry name" value="Periplasmic binding protein-like I"/>
    <property type="match status" value="1"/>
</dbReference>
<feature type="chain" id="PRO_5047175668" evidence="3">
    <location>
        <begin position="26"/>
        <end position="363"/>
    </location>
</feature>
<evidence type="ECO:0000313" key="5">
    <source>
        <dbReference type="EMBL" id="MCS5734665.1"/>
    </source>
</evidence>
<dbReference type="Pfam" id="PF13407">
    <property type="entry name" value="Peripla_BP_4"/>
    <property type="match status" value="1"/>
</dbReference>
<evidence type="ECO:0000256" key="3">
    <source>
        <dbReference type="SAM" id="SignalP"/>
    </source>
</evidence>
<dbReference type="Proteomes" id="UP001165586">
    <property type="component" value="Unassembled WGS sequence"/>
</dbReference>
<dbReference type="Gene3D" id="3.40.50.2300">
    <property type="match status" value="2"/>
</dbReference>
<feature type="signal peptide" evidence="3">
    <location>
        <begin position="1"/>
        <end position="25"/>
    </location>
</feature>
<dbReference type="PANTHER" id="PTHR30036">
    <property type="entry name" value="D-XYLOSE-BINDING PERIPLASMIC PROTEIN"/>
    <property type="match status" value="1"/>
</dbReference>
<dbReference type="InterPro" id="IPR025997">
    <property type="entry name" value="SBP_2_dom"/>
</dbReference>
<comment type="subcellular location">
    <subcellularLocation>
        <location evidence="1">Cell envelope</location>
    </subcellularLocation>
</comment>
<reference evidence="5" key="1">
    <citation type="submission" date="2022-08" db="EMBL/GenBank/DDBJ databases">
        <authorList>
            <person name="Deng Y."/>
            <person name="Han X.-F."/>
            <person name="Zhang Y.-Q."/>
        </authorList>
    </citation>
    <scope>NUCLEOTIDE SEQUENCE</scope>
    <source>
        <strain evidence="5">CPCC 203386</strain>
    </source>
</reference>
<dbReference type="EMBL" id="JANLCJ010000004">
    <property type="protein sequence ID" value="MCS5734665.1"/>
    <property type="molecule type" value="Genomic_DNA"/>
</dbReference>
<dbReference type="PROSITE" id="PS51257">
    <property type="entry name" value="PROKAR_LIPOPROTEIN"/>
    <property type="match status" value="1"/>
</dbReference>
<dbReference type="InterPro" id="IPR028082">
    <property type="entry name" value="Peripla_BP_I"/>
</dbReference>
<evidence type="ECO:0000259" key="4">
    <source>
        <dbReference type="Pfam" id="PF13407"/>
    </source>
</evidence>
<accession>A0ABT2H3Z8</accession>
<dbReference type="PANTHER" id="PTHR30036:SF7">
    <property type="entry name" value="ABC TRANSPORTER PERIPLASMIC-BINDING PROTEIN YPHF"/>
    <property type="match status" value="1"/>
</dbReference>
<evidence type="ECO:0000313" key="6">
    <source>
        <dbReference type="Proteomes" id="UP001165586"/>
    </source>
</evidence>
<sequence>MTHFTRGRLARLGLVGVAAASLLLAGCSTVGSTSDAGSSDAADDGTFTVGFAVGGQPDADWQDLQGDVAKGLADQRGWDFVELSNDNSEATATKNADIFIQKGVDMVMMFNGQPSANPVIAKKYADAGIPVVTFDIAQPGWYFVGVDNAAAGTDGGTALGELAKEKWDCKVDLVIEAEGTAAGQINTWRTGNAADAIGTVCPDIPEENYVKYEADGNLTTSLANAPGVFAAHPDAKNILVVGLNDQAVVGALQAATQLGRDGSIMGWGQDGGLITGPNVDPNLVGSVMYFLEGYPASAFEIADEIAAGNPPAVKDTGDDAAASVKPCAVTAAEAAAIPDINERVKELASAPKGTSEYDLYCKS</sequence>
<gene>
    <name evidence="5" type="ORF">N1032_13045</name>
</gene>
<evidence type="ECO:0000256" key="1">
    <source>
        <dbReference type="ARBA" id="ARBA00004196"/>
    </source>
</evidence>
<proteinExistence type="inferred from homology"/>
<keyword evidence="3" id="KW-0732">Signal</keyword>
<dbReference type="RefSeq" id="WP_259539530.1">
    <property type="nucleotide sequence ID" value="NZ_JANLCJ010000004.1"/>
</dbReference>
<keyword evidence="6" id="KW-1185">Reference proteome</keyword>